<dbReference type="Proteomes" id="UP000287969">
    <property type="component" value="Chromosome"/>
</dbReference>
<evidence type="ECO:0000313" key="1">
    <source>
        <dbReference type="EMBL" id="QAT61967.1"/>
    </source>
</evidence>
<reference evidence="2" key="1">
    <citation type="submission" date="2019-01" db="EMBL/GenBank/DDBJ databases">
        <title>Draft genomes of a novel of Sporanaerobacter strains.</title>
        <authorList>
            <person name="Ma S."/>
        </authorList>
    </citation>
    <scope>NUCLEOTIDE SEQUENCE [LARGE SCALE GENOMIC DNA]</scope>
    <source>
        <strain evidence="2">NJN-17</strain>
    </source>
</reference>
<dbReference type="KEGG" id="spoa:EQM13_10405"/>
<name>A0A410QD83_9FIRM</name>
<evidence type="ECO:0000313" key="2">
    <source>
        <dbReference type="Proteomes" id="UP000287969"/>
    </source>
</evidence>
<organism evidence="1 2">
    <name type="scientific">Acidilutibacter cellobiosedens</name>
    <dbReference type="NCBI Taxonomy" id="2507161"/>
    <lineage>
        <taxon>Bacteria</taxon>
        <taxon>Bacillati</taxon>
        <taxon>Bacillota</taxon>
        <taxon>Tissierellia</taxon>
        <taxon>Tissierellales</taxon>
        <taxon>Acidilutibacteraceae</taxon>
        <taxon>Acidilutibacter</taxon>
    </lineage>
</organism>
<dbReference type="OrthoDB" id="1952261at2"/>
<proteinExistence type="predicted"/>
<dbReference type="AlphaFoldDB" id="A0A410QD83"/>
<accession>A0A410QD83</accession>
<dbReference type="EMBL" id="CP035282">
    <property type="protein sequence ID" value="QAT61967.1"/>
    <property type="molecule type" value="Genomic_DNA"/>
</dbReference>
<gene>
    <name evidence="1" type="ORF">EQM13_10405</name>
</gene>
<sequence>MIKELNKKYFKNHPLKEISAARFEYSLYTMDGIEKLVNDALKDKLKPNLEDLKDEAAIESTVKPEELLKYMRKGISANNRQKLRDKILEYEAEMKPLIQRRAITNLQDIYIENTLYFFLHCKENCCDWIIQQYENIRSEYLKSMLCLVLGFRGDVSLIPFLMNEVKRFERYHPDKDYEQGPLLALYELKERFGRS</sequence>
<keyword evidence="2" id="KW-1185">Reference proteome</keyword>
<dbReference type="RefSeq" id="WP_114218917.1">
    <property type="nucleotide sequence ID" value="NZ_CP035282.1"/>
</dbReference>
<protein>
    <submittedName>
        <fullName evidence="1">Uncharacterized protein</fullName>
    </submittedName>
</protein>